<name>A0A286RC58_9BACT</name>
<sequence>MRRSVREENESHPETFEGAFLHYEELKRGFLQQKNDPPPFEKFSRLGKFTPLETQGIQVSFASSMANFRESPGYRCLLR</sequence>
<dbReference type="EMBL" id="CP018477">
    <property type="protein sequence ID" value="ASV73535.1"/>
    <property type="molecule type" value="Genomic_DNA"/>
</dbReference>
<gene>
    <name evidence="1" type="ORF">THTE_0933</name>
</gene>
<organism evidence="1 2">
    <name type="scientific">Thermogutta terrifontis</name>
    <dbReference type="NCBI Taxonomy" id="1331910"/>
    <lineage>
        <taxon>Bacteria</taxon>
        <taxon>Pseudomonadati</taxon>
        <taxon>Planctomycetota</taxon>
        <taxon>Planctomycetia</taxon>
        <taxon>Pirellulales</taxon>
        <taxon>Thermoguttaceae</taxon>
        <taxon>Thermogutta</taxon>
    </lineage>
</organism>
<protein>
    <submittedName>
        <fullName evidence="1">Uncharacterized protein</fullName>
    </submittedName>
</protein>
<accession>A0A286RC58</accession>
<proteinExistence type="predicted"/>
<keyword evidence="2" id="KW-1185">Reference proteome</keyword>
<dbReference type="AlphaFoldDB" id="A0A286RC58"/>
<reference evidence="1 2" key="1">
    <citation type="journal article" name="Front. Microbiol.">
        <title>Sugar Metabolism of the First Thermophilic Planctomycete Thermogutta terrifontis: Comparative Genomic and Transcriptomic Approaches.</title>
        <authorList>
            <person name="Elcheninov A.G."/>
            <person name="Menzel P."/>
            <person name="Gudbergsdottir S.R."/>
            <person name="Slesarev A.I."/>
            <person name="Kadnikov V.V."/>
            <person name="Krogh A."/>
            <person name="Bonch-Osmolovskaya E.A."/>
            <person name="Peng X."/>
            <person name="Kublanov I.V."/>
        </authorList>
    </citation>
    <scope>NUCLEOTIDE SEQUENCE [LARGE SCALE GENOMIC DNA]</scope>
    <source>
        <strain evidence="1 2">R1</strain>
    </source>
</reference>
<evidence type="ECO:0000313" key="2">
    <source>
        <dbReference type="Proteomes" id="UP000215086"/>
    </source>
</evidence>
<evidence type="ECO:0000313" key="1">
    <source>
        <dbReference type="EMBL" id="ASV73535.1"/>
    </source>
</evidence>
<dbReference type="Proteomes" id="UP000215086">
    <property type="component" value="Chromosome"/>
</dbReference>
<dbReference type="KEGG" id="ttf:THTE_0933"/>